<proteinExistence type="predicted"/>
<evidence type="ECO:0008006" key="6">
    <source>
        <dbReference type="Google" id="ProtNLM"/>
    </source>
</evidence>
<reference evidence="2 5" key="1">
    <citation type="submission" date="2024-01" db="EMBL/GenBank/DDBJ databases">
        <title>Aequorivita flavus sp. nov., isolated from deep-sea sediment.</title>
        <authorList>
            <person name="Chen X."/>
        </authorList>
    </citation>
    <scope>NUCLEOTIDE SEQUENCE</scope>
    <source>
        <strain evidence="2">MCCC 1A16923</strain>
        <strain evidence="3 5">MCCC 1A16935</strain>
    </source>
</reference>
<dbReference type="AlphaFoldDB" id="A0AB35YSK7"/>
<feature type="chain" id="PRO_5044186901" description="Phospholipase A(1)" evidence="1">
    <location>
        <begin position="20"/>
        <end position="299"/>
    </location>
</feature>
<dbReference type="EMBL" id="JAZBJM010000001">
    <property type="protein sequence ID" value="MEM0517192.1"/>
    <property type="molecule type" value="Genomic_DNA"/>
</dbReference>
<feature type="signal peptide" evidence="1">
    <location>
        <begin position="1"/>
        <end position="19"/>
    </location>
</feature>
<protein>
    <recommendedName>
        <fullName evidence="6">Phospholipase A(1)</fullName>
    </recommendedName>
</protein>
<gene>
    <name evidence="3" type="ORF">VZD24_00940</name>
    <name evidence="2" type="ORF">VZD85_02420</name>
</gene>
<dbReference type="RefSeq" id="WP_342686597.1">
    <property type="nucleotide sequence ID" value="NZ_JAZBJM010000001.1"/>
</dbReference>
<comment type="caution">
    <text evidence="2">The sequence shown here is derived from an EMBL/GenBank/DDBJ whole genome shotgun (WGS) entry which is preliminary data.</text>
</comment>
<evidence type="ECO:0000256" key="1">
    <source>
        <dbReference type="SAM" id="SignalP"/>
    </source>
</evidence>
<evidence type="ECO:0000313" key="3">
    <source>
        <dbReference type="EMBL" id="MEM0572067.1"/>
    </source>
</evidence>
<evidence type="ECO:0000313" key="2">
    <source>
        <dbReference type="EMBL" id="MEM0517192.1"/>
    </source>
</evidence>
<keyword evidence="5" id="KW-1185">Reference proteome</keyword>
<dbReference type="Proteomes" id="UP001390963">
    <property type="component" value="Unassembled WGS sequence"/>
</dbReference>
<evidence type="ECO:0000313" key="5">
    <source>
        <dbReference type="Proteomes" id="UP001390963"/>
    </source>
</evidence>
<keyword evidence="1" id="KW-0732">Signal</keyword>
<dbReference type="EMBL" id="JBANCF010000001">
    <property type="protein sequence ID" value="MEM0572067.1"/>
    <property type="molecule type" value="Genomic_DNA"/>
</dbReference>
<sequence length="299" mass="35161">MSCSFHIVLFLLWITSAFAQQKTDTLPRLYLSQIAHINQSDSYITFPTDIGNIEPLMFEANLNPNFVVRKRADSRLMMVLTPQITIRMFNADSYPVKTPSYIPQLSLYYLFGYPELAHHTTLFGRIAHHSNGQDGDFYNGDGSINLQSGNFATNFLEIGFIDTSYGSQVNAVKFFKSSLEIHPKSWMLNELQGQYSGLRWHNSFFAYKLPLDRDFFSKKRKANFSLKIETTWMLDEINDWKTFDTKRFSGAFTFYYHPKFFEDIGFFVKFYHGLDYYNIYFRHQLDIIRFGLMTEILRF</sequence>
<organism evidence="2 4">
    <name type="scientific">Aequorivita flava</name>
    <dbReference type="NCBI Taxonomy" id="3114371"/>
    <lineage>
        <taxon>Bacteria</taxon>
        <taxon>Pseudomonadati</taxon>
        <taxon>Bacteroidota</taxon>
        <taxon>Flavobacteriia</taxon>
        <taxon>Flavobacteriales</taxon>
        <taxon>Flavobacteriaceae</taxon>
        <taxon>Aequorivita</taxon>
    </lineage>
</organism>
<accession>A0AB35YSK7</accession>
<evidence type="ECO:0000313" key="4">
    <source>
        <dbReference type="Proteomes" id="UP001388259"/>
    </source>
</evidence>
<dbReference type="Proteomes" id="UP001388259">
    <property type="component" value="Unassembled WGS sequence"/>
</dbReference>
<name>A0AB35YSK7_9FLAO</name>